<dbReference type="Gene3D" id="3.90.400.10">
    <property type="entry name" value="Oligo-1,6-glucosidase, Domain 2"/>
    <property type="match status" value="1"/>
</dbReference>
<dbReference type="Proteomes" id="UP000005239">
    <property type="component" value="Unassembled WGS sequence"/>
</dbReference>
<dbReference type="InterPro" id="IPR045857">
    <property type="entry name" value="O16G_dom_2"/>
</dbReference>
<dbReference type="Pfam" id="PF00128">
    <property type="entry name" value="Alpha-amylase"/>
    <property type="match status" value="1"/>
</dbReference>
<evidence type="ECO:0000313" key="3">
    <source>
        <dbReference type="EnsemblMetazoa" id="PPA23380.1"/>
    </source>
</evidence>
<dbReference type="InterPro" id="IPR006047">
    <property type="entry name" value="GH13_cat_dom"/>
</dbReference>
<dbReference type="SUPFAM" id="SSF51445">
    <property type="entry name" value="(Trans)glycosidases"/>
    <property type="match status" value="1"/>
</dbReference>
<dbReference type="OrthoDB" id="1740265at2759"/>
<accession>A0A8R1YK13</accession>
<dbReference type="InterPro" id="IPR031984">
    <property type="entry name" value="SLC3A2_N"/>
</dbReference>
<dbReference type="SMART" id="SM00642">
    <property type="entry name" value="Aamy"/>
    <property type="match status" value="1"/>
</dbReference>
<dbReference type="InterPro" id="IPR017853">
    <property type="entry name" value="GH"/>
</dbReference>
<dbReference type="PANTHER" id="PTHR10357">
    <property type="entry name" value="ALPHA-AMYLASE FAMILY MEMBER"/>
    <property type="match status" value="1"/>
</dbReference>
<organism evidence="3 4">
    <name type="scientific">Pristionchus pacificus</name>
    <name type="common">Parasitic nematode worm</name>
    <dbReference type="NCBI Taxonomy" id="54126"/>
    <lineage>
        <taxon>Eukaryota</taxon>
        <taxon>Metazoa</taxon>
        <taxon>Ecdysozoa</taxon>
        <taxon>Nematoda</taxon>
        <taxon>Chromadorea</taxon>
        <taxon>Rhabditida</taxon>
        <taxon>Rhabditina</taxon>
        <taxon>Diplogasteromorpha</taxon>
        <taxon>Diplogasteroidea</taxon>
        <taxon>Neodiplogasteridae</taxon>
        <taxon>Pristionchus</taxon>
    </lineage>
</organism>
<dbReference type="Gene3D" id="3.20.20.80">
    <property type="entry name" value="Glycosidases"/>
    <property type="match status" value="1"/>
</dbReference>
<dbReference type="GO" id="GO:0005975">
    <property type="term" value="P:carbohydrate metabolic process"/>
    <property type="evidence" value="ECO:0007669"/>
    <property type="project" value="InterPro"/>
</dbReference>
<comment type="catalytic activity">
    <reaction evidence="1">
        <text>Hydrolysis of terminal, non-reducing (1-&gt;4)-linked alpha-D-glucose residues with release of alpha-D-glucose.</text>
        <dbReference type="EC" id="3.2.1.20"/>
    </reaction>
</comment>
<gene>
    <name evidence="3" type="primary">WBGene00112934</name>
</gene>
<reference evidence="3" key="2">
    <citation type="submission" date="2022-06" db="UniProtKB">
        <authorList>
            <consortium name="EnsemblMetazoa"/>
        </authorList>
    </citation>
    <scope>IDENTIFICATION</scope>
    <source>
        <strain evidence="3">PS312</strain>
    </source>
</reference>
<dbReference type="GO" id="GO:0015179">
    <property type="term" value="F:L-amino acid transmembrane transporter activity"/>
    <property type="evidence" value="ECO:0007669"/>
    <property type="project" value="EnsemblMetazoa"/>
</dbReference>
<proteinExistence type="predicted"/>
<dbReference type="EnsemblMetazoa" id="PPA23380.1">
    <property type="protein sequence ID" value="PPA23380.1"/>
    <property type="gene ID" value="WBGene00112934"/>
</dbReference>
<accession>A0A2A6B3V3</accession>
<evidence type="ECO:0000313" key="4">
    <source>
        <dbReference type="Proteomes" id="UP000005239"/>
    </source>
</evidence>
<protein>
    <recommendedName>
        <fullName evidence="2">alpha-glucosidase</fullName>
        <ecNumber evidence="2">3.2.1.20</ecNumber>
    </recommendedName>
</protein>
<dbReference type="EC" id="3.2.1.20" evidence="2"/>
<name>A0A2A6B3V3_PRIPA</name>
<dbReference type="GO" id="GO:0004558">
    <property type="term" value="F:alpha-1,4-glucosidase activity"/>
    <property type="evidence" value="ECO:0007669"/>
    <property type="project" value="UniProtKB-EC"/>
</dbReference>
<evidence type="ECO:0000256" key="2">
    <source>
        <dbReference type="ARBA" id="ARBA00012741"/>
    </source>
</evidence>
<keyword evidence="4" id="KW-1185">Reference proteome</keyword>
<dbReference type="GO" id="GO:1990184">
    <property type="term" value="C:amino acid transport complex"/>
    <property type="evidence" value="ECO:0007669"/>
    <property type="project" value="EnsemblMetazoa"/>
</dbReference>
<dbReference type="PANTHER" id="PTHR10357:SF230">
    <property type="entry name" value="GLYCOSYL HYDROLASE FAMILY 13 CATALYTIC DOMAIN-CONTAINING PROTEIN"/>
    <property type="match status" value="1"/>
</dbReference>
<reference evidence="4" key="1">
    <citation type="journal article" date="2008" name="Nat. Genet.">
        <title>The Pristionchus pacificus genome provides a unique perspective on nematode lifestyle and parasitism.</title>
        <authorList>
            <person name="Dieterich C."/>
            <person name="Clifton S.W."/>
            <person name="Schuster L.N."/>
            <person name="Chinwalla A."/>
            <person name="Delehaunty K."/>
            <person name="Dinkelacker I."/>
            <person name="Fulton L."/>
            <person name="Fulton R."/>
            <person name="Godfrey J."/>
            <person name="Minx P."/>
            <person name="Mitreva M."/>
            <person name="Roeseler W."/>
            <person name="Tian H."/>
            <person name="Witte H."/>
            <person name="Yang S.P."/>
            <person name="Wilson R.K."/>
            <person name="Sommer R.J."/>
        </authorList>
    </citation>
    <scope>NUCLEOTIDE SEQUENCE [LARGE SCALE GENOMIC DNA]</scope>
    <source>
        <strain evidence="4">PS312</strain>
    </source>
</reference>
<dbReference type="Pfam" id="PF16028">
    <property type="entry name" value="SLC3A2_N"/>
    <property type="match status" value="1"/>
</dbReference>
<evidence type="ECO:0000256" key="1">
    <source>
        <dbReference type="ARBA" id="ARBA00001657"/>
    </source>
</evidence>
<sequence>MSSPSDALLDSGRPYEVERGVKTDSYIKAVTNNPMLPTYAPSAKYAKRAPRSASEEMEESAKVIVKRPEGQVGLTATELEEYRNDPCWRTLRLVLFWLFWILWILLLLLALLIVIFSPKCAPKMAPNWWQSAIAYNVWVPSFSDSDGDGVGDVDGLISKLDNLRKTGVQTVWPRPFLLSDGFSDAIRDFRALDSKLGVNTDAEKLIEAVHAKGMKLVIDFPLTTTSLEHDWFLRSQAASKEENKDYAQYYTWSGKAGLDTNFFSKLKDTSYFHKEGNPKAPVLNWDNAHVKMAVLDEISSWIFRGVDGFHLTGIEYLARSPNFTRPNWKVVAETISDIRNHVETFANESAKEGQEPKKIIVFASLEGSKEKDKRRLVSDLHLNSLVNYELTNVEKNTKICHKNEGNVGLCTYEILADLLMFHSLHDDVIPAWEFGNPFVSRLASRVGSRRHAELLLMVQLMLPGSNAFYYGDELGMRNLPNDTKIAGQQGAMQWDDSAGAGFSSKADVPIGSDYKNVNWQRQYNDEQSSLKTFARLSKLRQRDETLTLGQTLMGRIVDGSAFTMARFMKGDNQTAVGTIYVIGVNFSPKEVDLPLDTLPSLTTLGKAMIVAVSSNVEDLSPRESVDLSSKHFHLGPDQGVVFRYTAEKVVPLN</sequence>
<dbReference type="AlphaFoldDB" id="A0A2A6B3V3"/>